<dbReference type="InterPro" id="IPR050746">
    <property type="entry name" value="DAACS"/>
</dbReference>
<gene>
    <name evidence="9" type="primary">LOC115005132</name>
</gene>
<dbReference type="InParanoid" id="A0A6J2PBY9"/>
<dbReference type="OrthoDB" id="5877963at2759"/>
<dbReference type="InterPro" id="IPR036458">
    <property type="entry name" value="Na:dicarbo_symporter_sf"/>
</dbReference>
<dbReference type="GO" id="GO:0005313">
    <property type="term" value="F:L-glutamate transmembrane transporter activity"/>
    <property type="evidence" value="ECO:0007669"/>
    <property type="project" value="TreeGrafter"/>
</dbReference>
<dbReference type="GO" id="GO:0005886">
    <property type="term" value="C:plasma membrane"/>
    <property type="evidence" value="ECO:0007669"/>
    <property type="project" value="TreeGrafter"/>
</dbReference>
<dbReference type="PANTHER" id="PTHR11958:SF63">
    <property type="entry name" value="AMINO ACID TRANSPORTER"/>
    <property type="match status" value="1"/>
</dbReference>
<keyword evidence="7" id="KW-0732">Signal</keyword>
<keyword evidence="2 6" id="KW-0813">Transport</keyword>
<dbReference type="SUPFAM" id="SSF118215">
    <property type="entry name" value="Proton glutamate symport protein"/>
    <property type="match status" value="1"/>
</dbReference>
<evidence type="ECO:0000256" key="1">
    <source>
        <dbReference type="ARBA" id="ARBA00004141"/>
    </source>
</evidence>
<dbReference type="RefSeq" id="XP_029282806.1">
    <property type="nucleotide sequence ID" value="XM_029426946.1"/>
</dbReference>
<keyword evidence="3" id="KW-0812">Transmembrane</keyword>
<dbReference type="Gene3D" id="1.10.3860.10">
    <property type="entry name" value="Sodium:dicarboxylate symporter"/>
    <property type="match status" value="1"/>
</dbReference>
<dbReference type="GO" id="GO:0015501">
    <property type="term" value="F:glutamate:sodium symporter activity"/>
    <property type="evidence" value="ECO:0007669"/>
    <property type="project" value="TreeGrafter"/>
</dbReference>
<evidence type="ECO:0000256" key="6">
    <source>
        <dbReference type="RuleBase" id="RU361216"/>
    </source>
</evidence>
<dbReference type="InterPro" id="IPR001991">
    <property type="entry name" value="Na-dicarboxylate_symporter"/>
</dbReference>
<dbReference type="GeneID" id="115005132"/>
<keyword evidence="4" id="KW-1133">Transmembrane helix</keyword>
<evidence type="ECO:0000256" key="7">
    <source>
        <dbReference type="SAM" id="SignalP"/>
    </source>
</evidence>
<evidence type="ECO:0000256" key="2">
    <source>
        <dbReference type="ARBA" id="ARBA00022448"/>
    </source>
</evidence>
<sequence length="92" mass="10156">MSVRRNPWTFIRGVSPALLTAVLISSSSATLPLTIRCCEEKNNIDRRITRFMLPIGTNVNVDGTTLYEVVAAVFIVHLNSVHLDLSQMITVG</sequence>
<keyword evidence="6" id="KW-0769">Symport</keyword>
<comment type="subcellular location">
    <subcellularLocation>
        <location evidence="1 6">Membrane</location>
        <topology evidence="1 6">Multi-pass membrane protein</topology>
    </subcellularLocation>
</comment>
<dbReference type="KEGG" id="cgob:115005132"/>
<dbReference type="Proteomes" id="UP000504630">
    <property type="component" value="Unplaced"/>
</dbReference>
<organism evidence="8 9">
    <name type="scientific">Cottoperca gobio</name>
    <name type="common">Frogmouth</name>
    <name type="synonym">Aphritis gobio</name>
    <dbReference type="NCBI Taxonomy" id="56716"/>
    <lineage>
        <taxon>Eukaryota</taxon>
        <taxon>Metazoa</taxon>
        <taxon>Chordata</taxon>
        <taxon>Craniata</taxon>
        <taxon>Vertebrata</taxon>
        <taxon>Euteleostomi</taxon>
        <taxon>Actinopterygii</taxon>
        <taxon>Neopterygii</taxon>
        <taxon>Teleostei</taxon>
        <taxon>Neoteleostei</taxon>
        <taxon>Acanthomorphata</taxon>
        <taxon>Eupercaria</taxon>
        <taxon>Perciformes</taxon>
        <taxon>Notothenioidei</taxon>
        <taxon>Bovichtidae</taxon>
        <taxon>Cottoperca</taxon>
    </lineage>
</organism>
<feature type="chain" id="PRO_5026968396" description="Amino acid transporter" evidence="7">
    <location>
        <begin position="30"/>
        <end position="92"/>
    </location>
</feature>
<evidence type="ECO:0000313" key="8">
    <source>
        <dbReference type="Proteomes" id="UP000504630"/>
    </source>
</evidence>
<dbReference type="AlphaFoldDB" id="A0A6J2PBY9"/>
<dbReference type="GO" id="GO:0015175">
    <property type="term" value="F:neutral L-amino acid transmembrane transporter activity"/>
    <property type="evidence" value="ECO:0007669"/>
    <property type="project" value="TreeGrafter"/>
</dbReference>
<name>A0A6J2PBY9_COTGO</name>
<keyword evidence="8" id="KW-1185">Reference proteome</keyword>
<comment type="similarity">
    <text evidence="6">Belongs to the dicarboxylate/amino acid:cation symporter (DAACS) (TC 2.A.23) family.</text>
</comment>
<proteinExistence type="inferred from homology"/>
<feature type="signal peptide" evidence="7">
    <location>
        <begin position="1"/>
        <end position="29"/>
    </location>
</feature>
<dbReference type="PANTHER" id="PTHR11958">
    <property type="entry name" value="SODIUM/DICARBOXYLATE SYMPORTER-RELATED"/>
    <property type="match status" value="1"/>
</dbReference>
<protein>
    <recommendedName>
        <fullName evidence="6">Amino acid transporter</fullName>
    </recommendedName>
</protein>
<keyword evidence="5" id="KW-0472">Membrane</keyword>
<dbReference type="Pfam" id="PF00375">
    <property type="entry name" value="SDF"/>
    <property type="match status" value="1"/>
</dbReference>
<dbReference type="PRINTS" id="PR00173">
    <property type="entry name" value="EDTRNSPORT"/>
</dbReference>
<accession>A0A6J2PBY9</accession>
<evidence type="ECO:0000313" key="9">
    <source>
        <dbReference type="RefSeq" id="XP_029282806.1"/>
    </source>
</evidence>
<evidence type="ECO:0000256" key="4">
    <source>
        <dbReference type="ARBA" id="ARBA00022989"/>
    </source>
</evidence>
<evidence type="ECO:0000256" key="3">
    <source>
        <dbReference type="ARBA" id="ARBA00022692"/>
    </source>
</evidence>
<evidence type="ECO:0000256" key="5">
    <source>
        <dbReference type="ARBA" id="ARBA00023136"/>
    </source>
</evidence>
<reference evidence="9" key="1">
    <citation type="submission" date="2025-08" db="UniProtKB">
        <authorList>
            <consortium name="RefSeq"/>
        </authorList>
    </citation>
    <scope>IDENTIFICATION</scope>
</reference>